<dbReference type="Gene3D" id="2.60.120.380">
    <property type="match status" value="1"/>
</dbReference>
<dbReference type="Gene3D" id="3.40.50.200">
    <property type="entry name" value="Peptidase S8/S53 domain"/>
    <property type="match status" value="1"/>
</dbReference>
<keyword evidence="4 5" id="KW-0720">Serine protease</keyword>
<organism evidence="9">
    <name type="scientific">uncultured marine group II/III euryarchaeote KM3_187_D06</name>
    <dbReference type="NCBI Taxonomy" id="1457952"/>
    <lineage>
        <taxon>Archaea</taxon>
        <taxon>Methanobacteriati</taxon>
        <taxon>Methanobacteriota</taxon>
        <taxon>environmental samples</taxon>
    </lineage>
</organism>
<feature type="active site" description="Charge relay system" evidence="5">
    <location>
        <position position="523"/>
    </location>
</feature>
<keyword evidence="3 5" id="KW-0378">Hydrolase</keyword>
<dbReference type="Pfam" id="PF00082">
    <property type="entry name" value="Peptidase_S8"/>
    <property type="match status" value="1"/>
</dbReference>
<feature type="compositionally biased region" description="Pro residues" evidence="6">
    <location>
        <begin position="1562"/>
        <end position="1589"/>
    </location>
</feature>
<dbReference type="GO" id="GO:0006508">
    <property type="term" value="P:proteolysis"/>
    <property type="evidence" value="ECO:0007669"/>
    <property type="project" value="UniProtKB-KW"/>
</dbReference>
<feature type="domain" description="Peptidase S8/S53" evidence="8">
    <location>
        <begin position="284"/>
        <end position="578"/>
    </location>
</feature>
<dbReference type="SUPFAM" id="SSF52743">
    <property type="entry name" value="Subtilisin-like"/>
    <property type="match status" value="1"/>
</dbReference>
<dbReference type="EMBL" id="KF900751">
    <property type="protein sequence ID" value="AIF05837.1"/>
    <property type="molecule type" value="Genomic_DNA"/>
</dbReference>
<evidence type="ECO:0000256" key="1">
    <source>
        <dbReference type="ARBA" id="ARBA00011073"/>
    </source>
</evidence>
<dbReference type="InterPro" id="IPR034058">
    <property type="entry name" value="TagA/B/C/D_pept_dom"/>
</dbReference>
<accession>A0A075GU43</accession>
<dbReference type="PANTHER" id="PTHR43399">
    <property type="entry name" value="SUBTILISIN-RELATED"/>
    <property type="match status" value="1"/>
</dbReference>
<dbReference type="PROSITE" id="PS00138">
    <property type="entry name" value="SUBTILASE_SER"/>
    <property type="match status" value="1"/>
</dbReference>
<evidence type="ECO:0000256" key="3">
    <source>
        <dbReference type="ARBA" id="ARBA00022801"/>
    </source>
</evidence>
<dbReference type="PRINTS" id="PR00723">
    <property type="entry name" value="SUBTILISIN"/>
</dbReference>
<dbReference type="GO" id="GO:0004252">
    <property type="term" value="F:serine-type endopeptidase activity"/>
    <property type="evidence" value="ECO:0007669"/>
    <property type="project" value="UniProtKB-UniRule"/>
</dbReference>
<dbReference type="InterPro" id="IPR008979">
    <property type="entry name" value="Galactose-bd-like_sf"/>
</dbReference>
<proteinExistence type="inferred from homology"/>
<dbReference type="InterPro" id="IPR000209">
    <property type="entry name" value="Peptidase_S8/S53_dom"/>
</dbReference>
<dbReference type="PROSITE" id="PS00137">
    <property type="entry name" value="SUBTILASE_HIS"/>
    <property type="match status" value="1"/>
</dbReference>
<dbReference type="InterPro" id="IPR013783">
    <property type="entry name" value="Ig-like_fold"/>
</dbReference>
<evidence type="ECO:0000256" key="2">
    <source>
        <dbReference type="ARBA" id="ARBA00022670"/>
    </source>
</evidence>
<evidence type="ECO:0000259" key="8">
    <source>
        <dbReference type="Pfam" id="PF00082"/>
    </source>
</evidence>
<evidence type="ECO:0000256" key="5">
    <source>
        <dbReference type="PROSITE-ProRule" id="PRU01240"/>
    </source>
</evidence>
<keyword evidence="2 5" id="KW-0645">Protease</keyword>
<feature type="transmembrane region" description="Helical" evidence="7">
    <location>
        <begin position="1479"/>
        <end position="1499"/>
    </location>
</feature>
<feature type="active site" description="Charge relay system" evidence="5">
    <location>
        <position position="327"/>
    </location>
</feature>
<reference evidence="9" key="1">
    <citation type="journal article" date="2014" name="Genome Biol. Evol.">
        <title>Pangenome evidence for extensive interdomain horizontal transfer affecting lineage core and shell genes in uncultured planktonic thaumarchaeota and euryarchaeota.</title>
        <authorList>
            <person name="Deschamps P."/>
            <person name="Zivanovic Y."/>
            <person name="Moreira D."/>
            <person name="Rodriguez-Valera F."/>
            <person name="Lopez-Garcia P."/>
        </authorList>
    </citation>
    <scope>NUCLEOTIDE SEQUENCE</scope>
</reference>
<comment type="similarity">
    <text evidence="1 5">Belongs to the peptidase S8 family.</text>
</comment>
<dbReference type="InterPro" id="IPR023828">
    <property type="entry name" value="Peptidase_S8_Ser-AS"/>
</dbReference>
<evidence type="ECO:0000313" key="9">
    <source>
        <dbReference type="EMBL" id="AIF05837.1"/>
    </source>
</evidence>
<dbReference type="PANTHER" id="PTHR43399:SF4">
    <property type="entry name" value="CELL WALL-ASSOCIATED PROTEASE"/>
    <property type="match status" value="1"/>
</dbReference>
<feature type="region of interest" description="Disordered" evidence="6">
    <location>
        <begin position="1551"/>
        <end position="1589"/>
    </location>
</feature>
<dbReference type="PROSITE" id="PS51892">
    <property type="entry name" value="SUBTILASE"/>
    <property type="match status" value="1"/>
</dbReference>
<dbReference type="InterPro" id="IPR022398">
    <property type="entry name" value="Peptidase_S8_His-AS"/>
</dbReference>
<dbReference type="InterPro" id="IPR036852">
    <property type="entry name" value="Peptidase_S8/S53_dom_sf"/>
</dbReference>
<evidence type="ECO:0000256" key="6">
    <source>
        <dbReference type="SAM" id="MobiDB-lite"/>
    </source>
</evidence>
<dbReference type="InterPro" id="IPR015500">
    <property type="entry name" value="Peptidase_S8_subtilisin-rel"/>
</dbReference>
<dbReference type="SUPFAM" id="SSF49785">
    <property type="entry name" value="Galactose-binding domain-like"/>
    <property type="match status" value="1"/>
</dbReference>
<protein>
    <submittedName>
        <fullName evidence="9">Putative protease</fullName>
    </submittedName>
</protein>
<sequence>MRRALAPVLLVFLMLTTSWASMANDDGENPETDTQLEQLTPQWTAEQAALQWDSMSPNDGPLVPLAESSHKIHTILGSFDPTSETPPLPPEAYRDHFDIDNTRLAIVQLVEHDYTLFEELITRLGLVDLDYIPDDSYLIRLPADSSAALSAIEELSSHPSIRAVVVQHPGWRINSDLMQISLDAFSGIPVPAIDVDVTPAGDLSIEQIEGLQEHLSSTGAEEVRCDDWLCQVKGIDPVWMIVLANDGRILFTEPSSNLVLANDYARNIARIDEVVNNHNSGLDGTGEVAAISDSGLDSDHGDFTGRLLTIFNNFGPDNSGADTNSGHGTHVAGIMLGDGSGDSTYLGMAPETTFQFYQLEHDQSGQLARWGSLYDMFRHSRQQSAGVHSNSWGAENMGGQYTSDSRSADAFMDDYGDYTVLFAAGNDGAAGQTTVSPPSTAKNVLTVGASTTGRPFTASVGQVASFSSQGNTLDGRIKPDIVAPGVQICSARAEEAQYPAGPSCSNARHGNNDPMYMKADGTSAATPVAAGATVLVRQFLRDHMNLNQPRSDLIRAILINGAKDLGSADIPNSDEGWGQLDLQRSIYPTSGILALNTFFDQNQSLTPGYSYLYTYGIDGGYGFSVTLVWNDREGSSSASQSSPRLVNNLNLLVTAPDGTSYKGNVFSNGFSTTGGTYDALNNVERVKVGSTQSGNWTIQVSNSGGNSQNYAIVITAMGNENPVSDLATVSSSLWVSSNEPLESETLIIGANWVNQAPSTTAPYDVKVEDLTTGAILHNVSKNGLAGGSSDSLVFTHAFPSTGFHDLRLTLDVYDTVDEPNDFTSGINNNVYDLQVNVSAIGVRITPYTEAGSPPVGETELEAAKVRHIDPSVDDETTFRLKIANEGTSNESIDFRVTPVQLLRDDGMLDPPADDWLKFLSIDPFYQLDAMGGANSEIILDLTLRDDTADLGATPYPLFALPGTYVVDLTAWYRSSPVVSHTVRLTIIVDDIDGMITSLAGVSGLTAVPGEEATFSVSVMNPGNSPSVYNISCETPNRWSISLGDGNSSSITLEPLARLQYLSVAVRVLVPSMSEGEPAAGVVEDITCITSHATNSALSETDSTTITVAVLEEFGTDLYSSTGVPVGAAGNALDEAVNNGQDLNLTLTVSNLGNVPINLNVKVTPSNPNWPLGLFCGADEDDDTISFSIERGESIDCRIQVIVPATVSNGDSNTINIRIQFSLSNFIINRTELKVEERPELVLLGPPLDTMNVTPGKTAYGTFTVINQGNVPLSLTWEFGSVPEDWQVGFKTPPADALGMHREETVQISILMPSGTPTGLLSESLTLLVTGTTAGGEELARSVMVSLIGEKSAWLSLSVDLDDFERVEKGGERTVNMTVINDGNTACKVDFETIANAGWLVTGLSTIQNLDAGESTVLAILIVNDGGVGSTDVVITAVPTSSVDAELINGSTEIHLSSTSLTGDDGGLLNILEAAGVPGWAIGLVALILLAGLAGAVLMLRKDSSTFDSGEQIISSGSEILGSVEQRRDAALDTGVASDDMVSGSVSSKEITEALAASGPGPLAAPKPVGPPPPPKGLPPLPGGPLPPPK</sequence>
<dbReference type="CDD" id="cd04842">
    <property type="entry name" value="Peptidases_S8_Kp43_protease"/>
    <property type="match status" value="1"/>
</dbReference>
<dbReference type="Gene3D" id="2.60.40.10">
    <property type="entry name" value="Immunoglobulins"/>
    <property type="match status" value="1"/>
</dbReference>
<feature type="active site" description="Charge relay system" evidence="5">
    <location>
        <position position="293"/>
    </location>
</feature>
<keyword evidence="7" id="KW-1133">Transmembrane helix</keyword>
<keyword evidence="7" id="KW-0812">Transmembrane</keyword>
<dbReference type="InterPro" id="IPR051048">
    <property type="entry name" value="Peptidase_S8/S53_subtilisin"/>
</dbReference>
<keyword evidence="7" id="KW-0472">Membrane</keyword>
<evidence type="ECO:0000256" key="7">
    <source>
        <dbReference type="SAM" id="Phobius"/>
    </source>
</evidence>
<evidence type="ECO:0000256" key="4">
    <source>
        <dbReference type="ARBA" id="ARBA00022825"/>
    </source>
</evidence>
<name>A0A075GU43_9EURY</name>